<evidence type="ECO:0000313" key="10">
    <source>
        <dbReference type="Proteomes" id="UP000008718"/>
    </source>
</evidence>
<dbReference type="GO" id="GO:0016020">
    <property type="term" value="C:membrane"/>
    <property type="evidence" value="ECO:0007669"/>
    <property type="project" value="UniProtKB-SubCell"/>
</dbReference>
<feature type="transmembrane region" description="Helical" evidence="7">
    <location>
        <begin position="84"/>
        <end position="106"/>
    </location>
</feature>
<comment type="subcellular location">
    <subcellularLocation>
        <location evidence="1">Membrane</location>
        <topology evidence="1">Multi-pass membrane protein</topology>
    </subcellularLocation>
</comment>
<dbReference type="AlphaFoldDB" id="E4T6K7"/>
<dbReference type="EMBL" id="CP002345">
    <property type="protein sequence ID" value="ADQ80351.1"/>
    <property type="molecule type" value="Genomic_DNA"/>
</dbReference>
<dbReference type="Pfam" id="PF00999">
    <property type="entry name" value="Na_H_Exchanger"/>
    <property type="match status" value="1"/>
</dbReference>
<feature type="domain" description="Cation/H+ exchanger transmembrane" evidence="8">
    <location>
        <begin position="96"/>
        <end position="476"/>
    </location>
</feature>
<keyword evidence="5" id="KW-0406">Ion transport</keyword>
<dbReference type="PANTHER" id="PTHR32468">
    <property type="entry name" value="CATION/H + ANTIPORTER"/>
    <property type="match status" value="1"/>
</dbReference>
<reference evidence="9 10" key="2">
    <citation type="journal article" date="2011" name="Stand. Genomic Sci.">
        <title>Complete genome sequence of Paludibacter propionicigenes type strain (WB4).</title>
        <authorList>
            <person name="Gronow S."/>
            <person name="Munk C."/>
            <person name="Lapidus A."/>
            <person name="Nolan M."/>
            <person name="Lucas S."/>
            <person name="Hammon N."/>
            <person name="Deshpande S."/>
            <person name="Cheng J.F."/>
            <person name="Tapia R."/>
            <person name="Han C."/>
            <person name="Goodwin L."/>
            <person name="Pitluck S."/>
            <person name="Liolios K."/>
            <person name="Ivanova N."/>
            <person name="Mavromatis K."/>
            <person name="Mikhailova N."/>
            <person name="Pati A."/>
            <person name="Chen A."/>
            <person name="Palaniappan K."/>
            <person name="Land M."/>
            <person name="Hauser L."/>
            <person name="Chang Y.J."/>
            <person name="Jeffries C.D."/>
            <person name="Brambilla E."/>
            <person name="Rohde M."/>
            <person name="Goker M."/>
            <person name="Detter J.C."/>
            <person name="Woyke T."/>
            <person name="Bristow J."/>
            <person name="Eisen J.A."/>
            <person name="Markowitz V."/>
            <person name="Hugenholtz P."/>
            <person name="Kyrpides N.C."/>
            <person name="Klenk H.P."/>
        </authorList>
    </citation>
    <scope>NUCLEOTIDE SEQUENCE [LARGE SCALE GENOMIC DNA]</scope>
    <source>
        <strain evidence="10">DSM 17365 / JCM 13257 / WB4</strain>
    </source>
</reference>
<gene>
    <name evidence="9" type="ordered locus">Palpr_2215</name>
</gene>
<dbReference type="STRING" id="694427.Palpr_2215"/>
<feature type="transmembrane region" description="Helical" evidence="7">
    <location>
        <begin position="181"/>
        <end position="202"/>
    </location>
</feature>
<reference key="1">
    <citation type="submission" date="2010-11" db="EMBL/GenBank/DDBJ databases">
        <title>The complete genome of Paludibacter propionicigenes DSM 17365.</title>
        <authorList>
            <consortium name="US DOE Joint Genome Institute (JGI-PGF)"/>
            <person name="Lucas S."/>
            <person name="Copeland A."/>
            <person name="Lapidus A."/>
            <person name="Bruce D."/>
            <person name="Goodwin L."/>
            <person name="Pitluck S."/>
            <person name="Kyrpides N."/>
            <person name="Mavromatis K."/>
            <person name="Ivanova N."/>
            <person name="Munk A.C."/>
            <person name="Brettin T."/>
            <person name="Detter J.C."/>
            <person name="Han C."/>
            <person name="Tapia R."/>
            <person name="Land M."/>
            <person name="Hauser L."/>
            <person name="Markowitz V."/>
            <person name="Cheng J.-F."/>
            <person name="Hugenholtz P."/>
            <person name="Woyke T."/>
            <person name="Wu D."/>
            <person name="Gronow S."/>
            <person name="Wellnitz S."/>
            <person name="Brambilla E."/>
            <person name="Klenk H.-P."/>
            <person name="Eisen J.A."/>
        </authorList>
    </citation>
    <scope>NUCLEOTIDE SEQUENCE</scope>
    <source>
        <strain>WB4</strain>
    </source>
</reference>
<dbReference type="Proteomes" id="UP000008718">
    <property type="component" value="Chromosome"/>
</dbReference>
<evidence type="ECO:0000313" key="9">
    <source>
        <dbReference type="EMBL" id="ADQ80351.1"/>
    </source>
</evidence>
<evidence type="ECO:0000256" key="7">
    <source>
        <dbReference type="SAM" id="Phobius"/>
    </source>
</evidence>
<dbReference type="InterPro" id="IPR050794">
    <property type="entry name" value="CPA2_transporter"/>
</dbReference>
<dbReference type="InterPro" id="IPR038770">
    <property type="entry name" value="Na+/solute_symporter_sf"/>
</dbReference>
<evidence type="ECO:0000256" key="1">
    <source>
        <dbReference type="ARBA" id="ARBA00004141"/>
    </source>
</evidence>
<keyword evidence="4 7" id="KW-1133">Transmembrane helix</keyword>
<dbReference type="HOGENOM" id="CLU_005126_10_2_10"/>
<feature type="transmembrane region" description="Helical" evidence="7">
    <location>
        <begin position="368"/>
        <end position="387"/>
    </location>
</feature>
<protein>
    <submittedName>
        <fullName evidence="9">Sodium/hydrogen exchanger</fullName>
    </submittedName>
</protein>
<evidence type="ECO:0000256" key="2">
    <source>
        <dbReference type="ARBA" id="ARBA00022448"/>
    </source>
</evidence>
<sequence length="806" mass="89680">MQLCRVIQKLSGIKDDIMKSHIKTWIFYALMLILFSLFTYLLFEKATSFNVPKHHTAELVSNAQASDNFQLFKLSLLNNVAEPASMLLLQIISILIVSRIFGFLFAKMGQPTVIGEILAGIVLGPSLLGYFYPDAFHFLFAPKSLGNLYILSQIGLILFMFTIGMELNLSTLRQKIGETYVISHASILIPYFLGMLLAYFVYNEFAAKQTDFLSFALFIGISMSITAFPVLARIVQEKGLSKTHLGTMAIASAANDDVTAWCILAAVIAIAKTGSFVSSLYTIGFSILYVVIMLMVVRPFLKRVGEIYSNSEVLNKSIVAFLLLILILSAFATQVIGIHALFGAFLAGVVMPQLPHFRKLIIDKIEDVSVTLLLPLFFVFTGLRTEIGLLNTPYLWTICGIFILVAVTGKFVGGAFTARILGESWKDSLSIGVLMNTRGLMELIVLNIGYEMGILPPPIFVMLVIMALVTTFMTTPALSLINMIFPEKDVEKEYIIQQTQGIFKAMVALGNPENGKALLNVAKTVLDGTKNSLAVTALHITPGTDTNPIYGEQFSVDSFRGVNEAATELNIPLETEYKVTDNIELEIVKSANYNNFDFLLVGAGLSLSGIPFFKESSMFRNIKWLNAIINKISKQQTFFYPGTLIKDKTRYFIENTNCSVGVFVNRGFEGITSTLVLIHDESDEFLLRYARRLIKNDSGVNINIFDTNKLASTSEVIRHGIHELRQQFPDEVKVHKASRISSSILSKHSFMLISYQTWNLLSNSDKKEFEYIPSTLIINKKVSRFHTGVRNKTVSNISIDPVGESL</sequence>
<feature type="transmembrane region" description="Helical" evidence="7">
    <location>
        <begin position="25"/>
        <end position="43"/>
    </location>
</feature>
<proteinExistence type="predicted"/>
<feature type="transmembrane region" description="Helical" evidence="7">
    <location>
        <begin position="313"/>
        <end position="332"/>
    </location>
</feature>
<feature type="transmembrane region" description="Helical" evidence="7">
    <location>
        <begin position="148"/>
        <end position="169"/>
    </location>
</feature>
<evidence type="ECO:0000256" key="4">
    <source>
        <dbReference type="ARBA" id="ARBA00022989"/>
    </source>
</evidence>
<dbReference type="Gene3D" id="1.20.1530.20">
    <property type="match status" value="1"/>
</dbReference>
<accession>E4T6K7</accession>
<feature type="transmembrane region" description="Helical" evidence="7">
    <location>
        <begin position="283"/>
        <end position="301"/>
    </location>
</feature>
<feature type="transmembrane region" description="Helical" evidence="7">
    <location>
        <begin position="113"/>
        <end position="132"/>
    </location>
</feature>
<organism evidence="9 10">
    <name type="scientific">Paludibacter propionicigenes (strain DSM 17365 / JCM 13257 / WB4)</name>
    <dbReference type="NCBI Taxonomy" id="694427"/>
    <lineage>
        <taxon>Bacteria</taxon>
        <taxon>Pseudomonadati</taxon>
        <taxon>Bacteroidota</taxon>
        <taxon>Bacteroidia</taxon>
        <taxon>Bacteroidales</taxon>
        <taxon>Paludibacteraceae</taxon>
        <taxon>Paludibacter</taxon>
    </lineage>
</organism>
<feature type="transmembrane region" description="Helical" evidence="7">
    <location>
        <begin position="393"/>
        <end position="416"/>
    </location>
</feature>
<keyword evidence="3 7" id="KW-0812">Transmembrane</keyword>
<dbReference type="eggNOG" id="COG0475">
    <property type="taxonomic scope" value="Bacteria"/>
</dbReference>
<feature type="transmembrane region" description="Helical" evidence="7">
    <location>
        <begin position="214"/>
        <end position="235"/>
    </location>
</feature>
<keyword evidence="2" id="KW-0813">Transport</keyword>
<keyword evidence="6 7" id="KW-0472">Membrane</keyword>
<dbReference type="InterPro" id="IPR006153">
    <property type="entry name" value="Cation/H_exchanger_TM"/>
</dbReference>
<evidence type="ECO:0000256" key="6">
    <source>
        <dbReference type="ARBA" id="ARBA00023136"/>
    </source>
</evidence>
<dbReference type="PANTHER" id="PTHR32468:SF0">
    <property type="entry name" value="K(+)_H(+) ANTIPORTER 1"/>
    <property type="match status" value="1"/>
</dbReference>
<evidence type="ECO:0000256" key="3">
    <source>
        <dbReference type="ARBA" id="ARBA00022692"/>
    </source>
</evidence>
<dbReference type="KEGG" id="ppn:Palpr_2215"/>
<keyword evidence="10" id="KW-1185">Reference proteome</keyword>
<evidence type="ECO:0000259" key="8">
    <source>
        <dbReference type="Pfam" id="PF00999"/>
    </source>
</evidence>
<dbReference type="GO" id="GO:1902600">
    <property type="term" value="P:proton transmembrane transport"/>
    <property type="evidence" value="ECO:0007669"/>
    <property type="project" value="InterPro"/>
</dbReference>
<name>E4T6K7_PALPW</name>
<dbReference type="GO" id="GO:0015297">
    <property type="term" value="F:antiporter activity"/>
    <property type="evidence" value="ECO:0007669"/>
    <property type="project" value="InterPro"/>
</dbReference>
<evidence type="ECO:0000256" key="5">
    <source>
        <dbReference type="ARBA" id="ARBA00023065"/>
    </source>
</evidence>